<evidence type="ECO:0000313" key="2">
    <source>
        <dbReference type="EMBL" id="ODM87203.1"/>
    </source>
</evidence>
<reference evidence="2 3" key="1">
    <citation type="journal article" date="2016" name="Genome Biol. Evol.">
        <title>Gene Family Evolution Reflects Adaptation to Soil Environmental Stressors in the Genome of the Collembolan Orchesella cincta.</title>
        <authorList>
            <person name="Faddeeva-Vakhrusheva A."/>
            <person name="Derks M.F."/>
            <person name="Anvar S.Y."/>
            <person name="Agamennone V."/>
            <person name="Suring W."/>
            <person name="Smit S."/>
            <person name="van Straalen N.M."/>
            <person name="Roelofs D."/>
        </authorList>
    </citation>
    <scope>NUCLEOTIDE SEQUENCE [LARGE SCALE GENOMIC DNA]</scope>
    <source>
        <tissue evidence="2">Mixed pool</tissue>
    </source>
</reference>
<comment type="caution">
    <text evidence="2">The sequence shown here is derived from an EMBL/GenBank/DDBJ whole genome shotgun (WGS) entry which is preliminary data.</text>
</comment>
<dbReference type="PANTHER" id="PTHR22654:SF2">
    <property type="entry name" value="G PROTEIN PATHWAY SUPPRESSOR 2"/>
    <property type="match status" value="1"/>
</dbReference>
<dbReference type="OMA" id="QRFYHHN"/>
<feature type="region of interest" description="Disordered" evidence="1">
    <location>
        <begin position="1"/>
        <end position="48"/>
    </location>
</feature>
<dbReference type="GO" id="GO:0005667">
    <property type="term" value="C:transcription regulator complex"/>
    <property type="evidence" value="ECO:0007669"/>
    <property type="project" value="TreeGrafter"/>
</dbReference>
<evidence type="ECO:0000256" key="1">
    <source>
        <dbReference type="SAM" id="MobiDB-lite"/>
    </source>
</evidence>
<feature type="compositionally biased region" description="Polar residues" evidence="1">
    <location>
        <begin position="201"/>
        <end position="225"/>
    </location>
</feature>
<dbReference type="PANTHER" id="PTHR22654">
    <property type="entry name" value="G PROTEIN PATHWAY SUPPRESSOR 2"/>
    <property type="match status" value="1"/>
</dbReference>
<proteinExistence type="predicted"/>
<dbReference type="InterPro" id="IPR026094">
    <property type="entry name" value="GPS2"/>
</dbReference>
<feature type="compositionally biased region" description="Polar residues" evidence="1">
    <location>
        <begin position="1"/>
        <end position="11"/>
    </location>
</feature>
<accession>A0A1D2M2K6</accession>
<dbReference type="GO" id="GO:0006357">
    <property type="term" value="P:regulation of transcription by RNA polymerase II"/>
    <property type="evidence" value="ECO:0007669"/>
    <property type="project" value="TreeGrafter"/>
</dbReference>
<dbReference type="Proteomes" id="UP000094527">
    <property type="component" value="Unassembled WGS sequence"/>
</dbReference>
<dbReference type="Pfam" id="PF15991">
    <property type="entry name" value="G_path_suppress"/>
    <property type="match status" value="1"/>
</dbReference>
<feature type="non-terminal residue" evidence="2">
    <location>
        <position position="225"/>
    </location>
</feature>
<evidence type="ECO:0000313" key="3">
    <source>
        <dbReference type="Proteomes" id="UP000094527"/>
    </source>
</evidence>
<feature type="region of interest" description="Disordered" evidence="1">
    <location>
        <begin position="133"/>
        <end position="225"/>
    </location>
</feature>
<dbReference type="STRING" id="48709.A0A1D2M2K6"/>
<feature type="compositionally biased region" description="Basic residues" evidence="1">
    <location>
        <begin position="17"/>
        <end position="31"/>
    </location>
</feature>
<dbReference type="AlphaFoldDB" id="A0A1D2M2K6"/>
<sequence>MSRQMWESLKSQIVRERQRKQQGRCRGRKTTKGTERQQKQDSMTLSETREQIAALEGRLSELKDEKHQVFMQLKKVLNEDEVRKRQLISQEQTSGEIFGVRQMGNYAPGMQMTPGGPQMFLQQVTLTRPPTAVYKGVPVSHQPAPHSSHTLLPPGGLKRSRSPSPPLHQSNNYKFGPFKPPPHALHSYPHKPGPVGALQFFPSQAIQQQPPHTSQPSFSSGHHQQ</sequence>
<organism evidence="2 3">
    <name type="scientific">Orchesella cincta</name>
    <name type="common">Springtail</name>
    <name type="synonym">Podura cincta</name>
    <dbReference type="NCBI Taxonomy" id="48709"/>
    <lineage>
        <taxon>Eukaryota</taxon>
        <taxon>Metazoa</taxon>
        <taxon>Ecdysozoa</taxon>
        <taxon>Arthropoda</taxon>
        <taxon>Hexapoda</taxon>
        <taxon>Collembola</taxon>
        <taxon>Entomobryomorpha</taxon>
        <taxon>Entomobryoidea</taxon>
        <taxon>Orchesellidae</taxon>
        <taxon>Orchesellinae</taxon>
        <taxon>Orchesella</taxon>
    </lineage>
</organism>
<protein>
    <submittedName>
        <fullName evidence="2">G protein pathway suppressor 2</fullName>
    </submittedName>
</protein>
<name>A0A1D2M2K6_ORCCI</name>
<dbReference type="GO" id="GO:0003712">
    <property type="term" value="F:transcription coregulator activity"/>
    <property type="evidence" value="ECO:0007669"/>
    <property type="project" value="TreeGrafter"/>
</dbReference>
<gene>
    <name evidence="2" type="ORF">Ocin01_19477</name>
</gene>
<dbReference type="OrthoDB" id="10038194at2759"/>
<dbReference type="EMBL" id="LJIJ01005905">
    <property type="protein sequence ID" value="ODM87203.1"/>
    <property type="molecule type" value="Genomic_DNA"/>
</dbReference>
<keyword evidence="3" id="KW-1185">Reference proteome</keyword>